<evidence type="ECO:0000313" key="3">
    <source>
        <dbReference type="MGI" id="MGI:1914540"/>
    </source>
</evidence>
<dbReference type="AlphaFoldDB" id="D6RIL2"/>
<name>D6RIL2_MOUSE</name>
<reference evidence="2 4" key="1">
    <citation type="journal article" date="2009" name="PLoS Biol.">
        <title>Lineage-specific biology revealed by a finished genome assembly of the mouse.</title>
        <authorList>
            <consortium name="Mouse Genome Sequencing Consortium"/>
            <person name="Church D.M."/>
            <person name="Goodstadt L."/>
            <person name="Hillier L.W."/>
            <person name="Zody M.C."/>
            <person name="Goldstein S."/>
            <person name="She X."/>
            <person name="Bult C.J."/>
            <person name="Agarwala R."/>
            <person name="Cherry J.L."/>
            <person name="DiCuccio M."/>
            <person name="Hlavina W."/>
            <person name="Kapustin Y."/>
            <person name="Meric P."/>
            <person name="Maglott D."/>
            <person name="Birtle Z."/>
            <person name="Marques A.C."/>
            <person name="Graves T."/>
            <person name="Zhou S."/>
            <person name="Teague B."/>
            <person name="Potamousis K."/>
            <person name="Churas C."/>
            <person name="Place M."/>
            <person name="Herschleb J."/>
            <person name="Runnheim R."/>
            <person name="Forrest D."/>
            <person name="Amos-Landgraf J."/>
            <person name="Schwartz D.C."/>
            <person name="Cheng Z."/>
            <person name="Lindblad-Toh K."/>
            <person name="Eichler E.E."/>
            <person name="Ponting C.P."/>
        </authorList>
    </citation>
    <scope>NUCLEOTIDE SEQUENCE [LARGE SCALE GENOMIC DNA]</scope>
    <source>
        <strain evidence="2 4">C57BL/6J</strain>
    </source>
</reference>
<dbReference type="GeneTree" id="ENSGT00390000012420"/>
<dbReference type="Ensembl" id="ENSMUST00000152620.2">
    <property type="protein sequence ID" value="ENSMUSP00000120526.2"/>
    <property type="gene ID" value="ENSMUSG00000025102.15"/>
</dbReference>
<proteinExistence type="predicted"/>
<reference evidence="2" key="4">
    <citation type="submission" date="2025-09" db="UniProtKB">
        <authorList>
            <consortium name="Ensembl"/>
        </authorList>
    </citation>
    <scope>IDENTIFICATION</scope>
    <source>
        <strain evidence="2">C57BL/6J</strain>
    </source>
</reference>
<dbReference type="MGI" id="MGI:1914540">
    <property type="gene designation" value="3110040N11Rik"/>
</dbReference>
<evidence type="ECO:0000256" key="1">
    <source>
        <dbReference type="SAM" id="MobiDB-lite"/>
    </source>
</evidence>
<reference evidence="2" key="3">
    <citation type="submission" date="2025-08" db="UniProtKB">
        <authorList>
            <consortium name="Ensembl"/>
        </authorList>
    </citation>
    <scope>IDENTIFICATION</scope>
    <source>
        <strain evidence="2">C57BL/6J</strain>
    </source>
</reference>
<dbReference type="VEuPathDB" id="HostDB:ENSMUSG00000025102"/>
<feature type="compositionally biased region" description="Low complexity" evidence="1">
    <location>
        <begin position="1"/>
        <end position="14"/>
    </location>
</feature>
<protein>
    <submittedName>
        <fullName evidence="2">RIKEN cDNA 3110040N11 gene</fullName>
    </submittedName>
</protein>
<gene>
    <name evidence="2 3" type="primary">3110040N11Rik</name>
</gene>
<reference evidence="2 4" key="2">
    <citation type="journal article" date="2011" name="PLoS Biol.">
        <title>Modernizing reference genome assemblies.</title>
        <authorList>
            <person name="Church D.M."/>
            <person name="Schneider V.A."/>
            <person name="Graves T."/>
            <person name="Auger K."/>
            <person name="Cunningham F."/>
            <person name="Bouk N."/>
            <person name="Chen H.C."/>
            <person name="Agarwala R."/>
            <person name="McLaren W.M."/>
            <person name="Ritchie G.R."/>
            <person name="Albracht D."/>
            <person name="Kremitzki M."/>
            <person name="Rock S."/>
            <person name="Kotkiewicz H."/>
            <person name="Kremitzki C."/>
            <person name="Wollam A."/>
            <person name="Trani L."/>
            <person name="Fulton L."/>
            <person name="Fulton R."/>
            <person name="Matthews L."/>
            <person name="Whitehead S."/>
            <person name="Chow W."/>
            <person name="Torrance J."/>
            <person name="Dunn M."/>
            <person name="Harden G."/>
            <person name="Threadgold G."/>
            <person name="Wood J."/>
            <person name="Collins J."/>
            <person name="Heath P."/>
            <person name="Griffiths G."/>
            <person name="Pelan S."/>
            <person name="Grafham D."/>
            <person name="Eichler E.E."/>
            <person name="Weinstock G."/>
            <person name="Mardis E.R."/>
            <person name="Wilson R.K."/>
            <person name="Howe K."/>
            <person name="Flicek P."/>
            <person name="Hubbard T."/>
        </authorList>
    </citation>
    <scope>NUCLEOTIDE SEQUENCE [LARGE SCALE GENOMIC DNA]</scope>
    <source>
        <strain evidence="2 4">C57BL/6J</strain>
    </source>
</reference>
<keyword evidence="4" id="KW-1185">Reference proteome</keyword>
<dbReference type="Proteomes" id="UP000000589">
    <property type="component" value="Chromosome 7"/>
</dbReference>
<dbReference type="OrthoDB" id="244097at2759"/>
<dbReference type="Antibodypedia" id="49874">
    <property type="antibodies" value="173 antibodies from 18 providers"/>
</dbReference>
<evidence type="ECO:0000313" key="4">
    <source>
        <dbReference type="Proteomes" id="UP000000589"/>
    </source>
</evidence>
<dbReference type="HOGENOM" id="CLU_3207461_0_0_1"/>
<dbReference type="AGR" id="MGI:1914540"/>
<sequence>MPKKAGATSKASGKPRVVERVGHGATLAGNRRSAWRAEDLPSGPG</sequence>
<dbReference type="ExpressionAtlas" id="D6RIL2">
    <property type="expression patterns" value="baseline and differential"/>
</dbReference>
<feature type="region of interest" description="Disordered" evidence="1">
    <location>
        <begin position="1"/>
        <end position="45"/>
    </location>
</feature>
<accession>D6RIL2</accession>
<evidence type="ECO:0000313" key="2">
    <source>
        <dbReference type="Ensembl" id="ENSMUSP00000120526.2"/>
    </source>
</evidence>
<dbReference type="Bgee" id="ENSMUSG00000025102">
    <property type="expression patterns" value="Expressed in right kidney and 212 other cell types or tissues"/>
</dbReference>
<organism evidence="2 4">
    <name type="scientific">Mus musculus</name>
    <name type="common">Mouse</name>
    <dbReference type="NCBI Taxonomy" id="10090"/>
    <lineage>
        <taxon>Eukaryota</taxon>
        <taxon>Metazoa</taxon>
        <taxon>Chordata</taxon>
        <taxon>Craniata</taxon>
        <taxon>Vertebrata</taxon>
        <taxon>Euteleostomi</taxon>
        <taxon>Mammalia</taxon>
        <taxon>Eutheria</taxon>
        <taxon>Euarchontoglires</taxon>
        <taxon>Glires</taxon>
        <taxon>Rodentia</taxon>
        <taxon>Myomorpha</taxon>
        <taxon>Muroidea</taxon>
        <taxon>Muridae</taxon>
        <taxon>Murinae</taxon>
        <taxon>Mus</taxon>
        <taxon>Mus</taxon>
    </lineage>
</organism>